<dbReference type="Pfam" id="PF02518">
    <property type="entry name" value="HATPase_c"/>
    <property type="match status" value="1"/>
</dbReference>
<evidence type="ECO:0000259" key="3">
    <source>
        <dbReference type="SMART" id="SM00387"/>
    </source>
</evidence>
<dbReference type="SMART" id="SM00387">
    <property type="entry name" value="HATPase_c"/>
    <property type="match status" value="1"/>
</dbReference>
<keyword evidence="2" id="KW-0472">Membrane</keyword>
<dbReference type="SUPFAM" id="SSF55874">
    <property type="entry name" value="ATPase domain of HSP90 chaperone/DNA topoisomerase II/histidine kinase"/>
    <property type="match status" value="1"/>
</dbReference>
<dbReference type="PANTHER" id="PTHR34220">
    <property type="entry name" value="SENSOR HISTIDINE KINASE YPDA"/>
    <property type="match status" value="1"/>
</dbReference>
<sequence>MDSFDLFNIALDGYSALLCAMMGVHALIAARGRRDEVSRCFAGICLANAVMALGDITSWAPAPPLDQGQYALVMAGSFAYYVAVMPIYLFFTGYIVSYLERRTQLAPTVRRVAPPLLGALFVAYSICCVASLWNGMLFVVTPEAGYERGDLFWISQASVIALHLFNAVIILRHFGCLTAAERLGFASYLLLPMVANAVQVALFGVALLNAAITLALLIIFISIQSERKALLARREQELAEARADIMLSQIQPHFLYNTLTAIREMCLSDPAEAARMVTDFSAYLRENMASLTSRVPIPFERELRHARTYLALEQKRFGNRLRVEFDVRATAFSLPPLSLQALAENAVRHGVTKREEGGRVRVASAEEPDAFVVTVADDGVGFEPDAARLDGRLHVGIANVSARVKALCGGTLVVDSTPGAGTRATLRIPKGEGADGGAVGSAEGGAGGGSGCPW</sequence>
<dbReference type="RefSeq" id="WP_103262618.1">
    <property type="nucleotide sequence ID" value="NZ_PPEL01000008.1"/>
</dbReference>
<dbReference type="InterPro" id="IPR036890">
    <property type="entry name" value="HATPase_C_sf"/>
</dbReference>
<dbReference type="Gene3D" id="3.30.565.10">
    <property type="entry name" value="Histidine kinase-like ATPase, C-terminal domain"/>
    <property type="match status" value="1"/>
</dbReference>
<dbReference type="InterPro" id="IPR003594">
    <property type="entry name" value="HATPase_dom"/>
</dbReference>
<reference evidence="4 5" key="1">
    <citation type="journal article" date="2018" name="Int. J. Syst. Evol. Microbiol.">
        <title>Rubneribacter badeniensis gen. nov., sp. nov. and Enteroscipio rubneri gen. nov., sp. nov., new members of the Eggerthellaceae isolated from human faeces.</title>
        <authorList>
            <person name="Danylec N."/>
            <person name="Gobl A."/>
            <person name="Stoll D.A."/>
            <person name="Hetzer B."/>
            <person name="Kulling S.E."/>
            <person name="Huch M."/>
        </authorList>
    </citation>
    <scope>NUCLEOTIDE SEQUENCE [LARGE SCALE GENOMIC DNA]</scope>
    <source>
        <strain evidence="4 5">ResAG-85</strain>
    </source>
</reference>
<feature type="transmembrane region" description="Helical" evidence="2">
    <location>
        <begin position="72"/>
        <end position="96"/>
    </location>
</feature>
<protein>
    <submittedName>
        <fullName evidence="4">Transcriptional regulator</fullName>
    </submittedName>
</protein>
<dbReference type="InterPro" id="IPR050640">
    <property type="entry name" value="Bact_2-comp_sensor_kinase"/>
</dbReference>
<keyword evidence="5" id="KW-1185">Reference proteome</keyword>
<evidence type="ECO:0000313" key="4">
    <source>
        <dbReference type="EMBL" id="PNV66118.1"/>
    </source>
</evidence>
<evidence type="ECO:0000256" key="1">
    <source>
        <dbReference type="SAM" id="MobiDB-lite"/>
    </source>
</evidence>
<dbReference type="PANTHER" id="PTHR34220:SF7">
    <property type="entry name" value="SENSOR HISTIDINE KINASE YPDA"/>
    <property type="match status" value="1"/>
</dbReference>
<dbReference type="GO" id="GO:0016020">
    <property type="term" value="C:membrane"/>
    <property type="evidence" value="ECO:0007669"/>
    <property type="project" value="InterPro"/>
</dbReference>
<keyword evidence="2" id="KW-0812">Transmembrane</keyword>
<feature type="transmembrane region" description="Helical" evidence="2">
    <location>
        <begin position="151"/>
        <end position="171"/>
    </location>
</feature>
<accession>A0A2K2U7E5</accession>
<proteinExistence type="predicted"/>
<dbReference type="EMBL" id="PPEL01000008">
    <property type="protein sequence ID" value="PNV66118.1"/>
    <property type="molecule type" value="Genomic_DNA"/>
</dbReference>
<dbReference type="Pfam" id="PF06580">
    <property type="entry name" value="His_kinase"/>
    <property type="match status" value="1"/>
</dbReference>
<feature type="region of interest" description="Disordered" evidence="1">
    <location>
        <begin position="428"/>
        <end position="454"/>
    </location>
</feature>
<feature type="transmembrane region" description="Helical" evidence="2">
    <location>
        <begin position="6"/>
        <end position="28"/>
    </location>
</feature>
<feature type="transmembrane region" description="Helical" evidence="2">
    <location>
        <begin position="40"/>
        <end position="60"/>
    </location>
</feature>
<feature type="compositionally biased region" description="Gly residues" evidence="1">
    <location>
        <begin position="434"/>
        <end position="454"/>
    </location>
</feature>
<dbReference type="AlphaFoldDB" id="A0A2K2U7E5"/>
<feature type="domain" description="Histidine kinase/HSP90-like ATPase" evidence="3">
    <location>
        <begin position="334"/>
        <end position="432"/>
    </location>
</feature>
<dbReference type="InterPro" id="IPR010559">
    <property type="entry name" value="Sig_transdc_His_kin_internal"/>
</dbReference>
<keyword evidence="2" id="KW-1133">Transmembrane helix</keyword>
<name>A0A2K2U7E5_9ACTN</name>
<gene>
    <name evidence="4" type="ORF">C2L80_03070</name>
</gene>
<feature type="transmembrane region" description="Helical" evidence="2">
    <location>
        <begin position="116"/>
        <end position="139"/>
    </location>
</feature>
<dbReference type="GO" id="GO:0000155">
    <property type="term" value="F:phosphorelay sensor kinase activity"/>
    <property type="evidence" value="ECO:0007669"/>
    <property type="project" value="InterPro"/>
</dbReference>
<feature type="transmembrane region" description="Helical" evidence="2">
    <location>
        <begin position="206"/>
        <end position="223"/>
    </location>
</feature>
<comment type="caution">
    <text evidence="4">The sequence shown here is derived from an EMBL/GenBank/DDBJ whole genome shotgun (WGS) entry which is preliminary data.</text>
</comment>
<dbReference type="Proteomes" id="UP000236488">
    <property type="component" value="Unassembled WGS sequence"/>
</dbReference>
<evidence type="ECO:0000313" key="5">
    <source>
        <dbReference type="Proteomes" id="UP000236488"/>
    </source>
</evidence>
<evidence type="ECO:0000256" key="2">
    <source>
        <dbReference type="SAM" id="Phobius"/>
    </source>
</evidence>
<organism evidence="4 5">
    <name type="scientific">Rubneribacter badeniensis</name>
    <dbReference type="NCBI Taxonomy" id="2070688"/>
    <lineage>
        <taxon>Bacteria</taxon>
        <taxon>Bacillati</taxon>
        <taxon>Actinomycetota</taxon>
        <taxon>Coriobacteriia</taxon>
        <taxon>Eggerthellales</taxon>
        <taxon>Eggerthellaceae</taxon>
        <taxon>Rubneribacter</taxon>
    </lineage>
</organism>